<dbReference type="EMBL" id="JAMBQA010000008">
    <property type="protein sequence ID" value="MDG0847046.1"/>
    <property type="molecule type" value="Genomic_DNA"/>
</dbReference>
<proteinExistence type="predicted"/>
<reference evidence="2" key="1">
    <citation type="submission" date="2022-05" db="EMBL/GenBank/DDBJ databases">
        <title>Comparative genomics of Staphylococcus equorum isolates.</title>
        <authorList>
            <person name="Luelf R.H."/>
        </authorList>
    </citation>
    <scope>NUCLEOTIDE SEQUENCE</scope>
    <source>
        <strain evidence="2">TMW 2.2497</strain>
    </source>
</reference>
<evidence type="ECO:0000313" key="2">
    <source>
        <dbReference type="EMBL" id="MDG0847046.1"/>
    </source>
</evidence>
<name>A0A9X4QZ14_9STAP</name>
<feature type="transmembrane region" description="Helical" evidence="1">
    <location>
        <begin position="6"/>
        <end position="25"/>
    </location>
</feature>
<keyword evidence="3" id="KW-1185">Reference proteome</keyword>
<gene>
    <name evidence="2" type="ORF">M4L89_12485</name>
</gene>
<dbReference type="RefSeq" id="WP_107518140.1">
    <property type="nucleotide sequence ID" value="NZ_JAMBPY010000008.1"/>
</dbReference>
<protein>
    <submittedName>
        <fullName evidence="2">Uncharacterized protein</fullName>
    </submittedName>
</protein>
<keyword evidence="1" id="KW-0812">Transmembrane</keyword>
<sequence>MNPKLQYGIMALCAILVIGLVVIGIQQKNHSESLERKIANNSKPTKATKDVSITSEDVKTYKSVVESSIDEFLNGEYTDDDIFEDGTAGNVFYSLFTASGLKGIDENSTDKEVKERYKHFDYELDNVTAQKSVDDEVEVNANIKVKVDDKTVDTGYDLISIKIGENGDLEGGTLYAKQSD</sequence>
<evidence type="ECO:0000313" key="3">
    <source>
        <dbReference type="Proteomes" id="UP001152422"/>
    </source>
</evidence>
<dbReference type="AlphaFoldDB" id="A0A9X4QZ14"/>
<evidence type="ECO:0000256" key="1">
    <source>
        <dbReference type="SAM" id="Phobius"/>
    </source>
</evidence>
<organism evidence="2 3">
    <name type="scientific">Staphylococcus equorum</name>
    <dbReference type="NCBI Taxonomy" id="246432"/>
    <lineage>
        <taxon>Bacteria</taxon>
        <taxon>Bacillati</taxon>
        <taxon>Bacillota</taxon>
        <taxon>Bacilli</taxon>
        <taxon>Bacillales</taxon>
        <taxon>Staphylococcaceae</taxon>
        <taxon>Staphylococcus</taxon>
    </lineage>
</organism>
<dbReference type="Proteomes" id="UP001152422">
    <property type="component" value="Unassembled WGS sequence"/>
</dbReference>
<accession>A0A9X4QZ14</accession>
<comment type="caution">
    <text evidence="2">The sequence shown here is derived from an EMBL/GenBank/DDBJ whole genome shotgun (WGS) entry which is preliminary data.</text>
</comment>
<keyword evidence="1" id="KW-1133">Transmembrane helix</keyword>
<keyword evidence="1" id="KW-0472">Membrane</keyword>